<comment type="caution">
    <text evidence="1">The sequence shown here is derived from an EMBL/GenBank/DDBJ whole genome shotgun (WGS) entry which is preliminary data.</text>
</comment>
<dbReference type="EMBL" id="JPKZ01002174">
    <property type="protein sequence ID" value="KHN78068.1"/>
    <property type="molecule type" value="Genomic_DNA"/>
</dbReference>
<protein>
    <submittedName>
        <fullName evidence="1">Uncharacterized protein</fullName>
    </submittedName>
</protein>
<accession>A0A0B2V965</accession>
<sequence length="100" mass="11663">MVRLLFGEANGCIYIQPLLITFLTLSVVTHDVFCRAIPRSGSWESAEMNRLTQSTSENDNAPDNSWLLHLLWLLLIRKDQQTENYDLYDQAMYDEDSLMY</sequence>
<evidence type="ECO:0000313" key="1">
    <source>
        <dbReference type="EMBL" id="KHN78068.1"/>
    </source>
</evidence>
<keyword evidence="2" id="KW-1185">Reference proteome</keyword>
<dbReference type="Proteomes" id="UP000031036">
    <property type="component" value="Unassembled WGS sequence"/>
</dbReference>
<dbReference type="AlphaFoldDB" id="A0A0B2V965"/>
<organism evidence="1 2">
    <name type="scientific">Toxocara canis</name>
    <name type="common">Canine roundworm</name>
    <dbReference type="NCBI Taxonomy" id="6265"/>
    <lineage>
        <taxon>Eukaryota</taxon>
        <taxon>Metazoa</taxon>
        <taxon>Ecdysozoa</taxon>
        <taxon>Nematoda</taxon>
        <taxon>Chromadorea</taxon>
        <taxon>Rhabditida</taxon>
        <taxon>Spirurina</taxon>
        <taxon>Ascaridomorpha</taxon>
        <taxon>Ascaridoidea</taxon>
        <taxon>Toxocaridae</taxon>
        <taxon>Toxocara</taxon>
    </lineage>
</organism>
<evidence type="ECO:0000313" key="2">
    <source>
        <dbReference type="Proteomes" id="UP000031036"/>
    </source>
</evidence>
<name>A0A0B2V965_TOXCA</name>
<reference evidence="1 2" key="1">
    <citation type="submission" date="2014-11" db="EMBL/GenBank/DDBJ databases">
        <title>Genetic blueprint of the zoonotic pathogen Toxocara canis.</title>
        <authorList>
            <person name="Zhu X.-Q."/>
            <person name="Korhonen P.K."/>
            <person name="Cai H."/>
            <person name="Young N.D."/>
            <person name="Nejsum P."/>
            <person name="von Samson-Himmelstjerna G."/>
            <person name="Boag P.R."/>
            <person name="Tan P."/>
            <person name="Li Q."/>
            <person name="Min J."/>
            <person name="Yang Y."/>
            <person name="Wang X."/>
            <person name="Fang X."/>
            <person name="Hall R.S."/>
            <person name="Hofmann A."/>
            <person name="Sternberg P.W."/>
            <person name="Jex A.R."/>
            <person name="Gasser R.B."/>
        </authorList>
    </citation>
    <scope>NUCLEOTIDE SEQUENCE [LARGE SCALE GENOMIC DNA]</scope>
    <source>
        <strain evidence="1">PN_DK_2014</strain>
    </source>
</reference>
<gene>
    <name evidence="1" type="ORF">Tcan_16589</name>
</gene>
<proteinExistence type="predicted"/>